<evidence type="ECO:0000256" key="3">
    <source>
        <dbReference type="ARBA" id="ARBA00022840"/>
    </source>
</evidence>
<dbReference type="Pfam" id="PF00270">
    <property type="entry name" value="DEAD"/>
    <property type="match status" value="1"/>
</dbReference>
<dbReference type="InterPro" id="IPR001650">
    <property type="entry name" value="Helicase_C-like"/>
</dbReference>
<dbReference type="InterPro" id="IPR011545">
    <property type="entry name" value="DEAD/DEAH_box_helicase_dom"/>
</dbReference>
<dbReference type="SMART" id="SM00487">
    <property type="entry name" value="DEXDc"/>
    <property type="match status" value="1"/>
</dbReference>
<keyword evidence="2" id="KW-0547">Nucleotide-binding</keyword>
<dbReference type="SUPFAM" id="SSF52540">
    <property type="entry name" value="P-loop containing nucleoside triphosphate hydrolases"/>
    <property type="match status" value="1"/>
</dbReference>
<comment type="catalytic activity">
    <reaction evidence="4">
        <text>Couples ATP hydrolysis with the unwinding of duplex DNA by translocating in the 3'-5' direction.</text>
        <dbReference type="EC" id="5.6.2.4"/>
    </reaction>
</comment>
<dbReference type="EC" id="5.6.2.4" evidence="5"/>
<evidence type="ECO:0000259" key="7">
    <source>
        <dbReference type="PROSITE" id="PS51194"/>
    </source>
</evidence>
<sequence length="876" mass="99766">MLEDPRLNLIVLSVERIARKAYELVQDLHHVDAEILNTFQVGTMTQDPVQRLQNTRSLGNYIYCLQSLVCYYIRVFEGLFERDMFIVPEQQRDTLHLAFGVTEQLQDLVGMDVTSDSDSGDREDNTSHDLEAELDDHIFDLLVALIQQRGKRVYDNSMMSFCAARSSLVHQTDKTITWRPEGEISGILSKLVYCCQLMILQKAQNIANEQGLDELAEPLEQLCKEWVLSNSRGPVGTLDDWRLHIMRVGASTVPPALVVWDHDDRTLTYGDDNSTSRKPGYSFLNDTHNAVYFERHNTWLVEQLSRSPDQLETVFATDRTDKGDATEWPVRAEFAKQYQVSVEQFLEHLVLAIHKGSGQPARREEFLSMRWRNTPMALCNVRLYDGHVLFILEYHKSMTRTHATRSPVRVVFPEVAQLSVRFLVVVQPFRTLVSSSTEIPIVIGDYLWSSAEEPWPAERFTRILTRMSRLSLGRSINTQAWRQICVAIAIKHFRGQNYEMDADVPGNADDHLDETTIGDGVTLPVSFHAQAAHSTHTGNRAYGDTVNFGGALTDAGVQVYVWTTPVAIGATTSGVSCSPRRLRRWGPADVADALHRLYRDPHARFRSPIQQRMVETVAARFAEVIVVLATGAGKSLTFMVPMFLRQAGTTVVVVPLVALKQDLVRRCWDAGIEYSVRQLDRIVFDEAHLILTASDYRPKMALLRFLRDLRCQVVFLTATLPPILIQQFQQRMLLEQPQIIRDVTFRRNLQYVIRLQREEGEFTAFSVAMVRRTTGFLAEEERLIVYANSRDDARLFASEFSCESFYSDSGSPEEKEQVMTRWRDRVYRVIIATSAFGAGIDYAYVRVVIHIDMPRDAINFSQEVDRAGRDGKGPIA</sequence>
<name>A0ABR0IUY2_9EURO</name>
<dbReference type="InterPro" id="IPR027417">
    <property type="entry name" value="P-loop_NTPase"/>
</dbReference>
<protein>
    <recommendedName>
        <fullName evidence="5">DNA 3'-5' helicase</fullName>
        <ecNumber evidence="5">5.6.2.4</ecNumber>
    </recommendedName>
</protein>
<dbReference type="Proteomes" id="UP001345691">
    <property type="component" value="Unassembled WGS sequence"/>
</dbReference>
<dbReference type="InterPro" id="IPR014001">
    <property type="entry name" value="Helicase_ATP-bd"/>
</dbReference>
<evidence type="ECO:0000256" key="4">
    <source>
        <dbReference type="ARBA" id="ARBA00034617"/>
    </source>
</evidence>
<dbReference type="EMBL" id="JAVRRF010000063">
    <property type="protein sequence ID" value="KAK5048384.1"/>
    <property type="molecule type" value="Genomic_DNA"/>
</dbReference>
<dbReference type="PANTHER" id="PTHR13710:SF154">
    <property type="entry name" value="RECQ HELICASE, PUTATIVE (AFU_ORTHOLOGUE AFUA_6G14720)-RELATED"/>
    <property type="match status" value="1"/>
</dbReference>
<dbReference type="Pfam" id="PF00271">
    <property type="entry name" value="Helicase_C"/>
    <property type="match status" value="1"/>
</dbReference>
<evidence type="ECO:0000256" key="2">
    <source>
        <dbReference type="ARBA" id="ARBA00022741"/>
    </source>
</evidence>
<dbReference type="PROSITE" id="PS51194">
    <property type="entry name" value="HELICASE_CTER"/>
    <property type="match status" value="1"/>
</dbReference>
<dbReference type="SMART" id="SM00490">
    <property type="entry name" value="HELICc"/>
    <property type="match status" value="1"/>
</dbReference>
<dbReference type="Gene3D" id="3.40.50.300">
    <property type="entry name" value="P-loop containing nucleotide triphosphate hydrolases"/>
    <property type="match status" value="3"/>
</dbReference>
<keyword evidence="3" id="KW-0067">ATP-binding</keyword>
<evidence type="ECO:0000313" key="8">
    <source>
        <dbReference type="EMBL" id="KAK5048384.1"/>
    </source>
</evidence>
<comment type="caution">
    <text evidence="8">The sequence shown here is derived from an EMBL/GenBank/DDBJ whole genome shotgun (WGS) entry which is preliminary data.</text>
</comment>
<accession>A0ABR0IUY2</accession>
<comment type="similarity">
    <text evidence="1">Belongs to the helicase family. RecQ subfamily.</text>
</comment>
<organism evidence="8 9">
    <name type="scientific">Exophiala sideris</name>
    <dbReference type="NCBI Taxonomy" id="1016849"/>
    <lineage>
        <taxon>Eukaryota</taxon>
        <taxon>Fungi</taxon>
        <taxon>Dikarya</taxon>
        <taxon>Ascomycota</taxon>
        <taxon>Pezizomycotina</taxon>
        <taxon>Eurotiomycetes</taxon>
        <taxon>Chaetothyriomycetidae</taxon>
        <taxon>Chaetothyriales</taxon>
        <taxon>Herpotrichiellaceae</taxon>
        <taxon>Exophiala</taxon>
    </lineage>
</organism>
<evidence type="ECO:0000313" key="9">
    <source>
        <dbReference type="Proteomes" id="UP001345691"/>
    </source>
</evidence>
<keyword evidence="9" id="KW-1185">Reference proteome</keyword>
<reference evidence="8 9" key="1">
    <citation type="submission" date="2023-08" db="EMBL/GenBank/DDBJ databases">
        <title>Black Yeasts Isolated from many extreme environments.</title>
        <authorList>
            <person name="Coleine C."/>
            <person name="Stajich J.E."/>
            <person name="Selbmann L."/>
        </authorList>
    </citation>
    <scope>NUCLEOTIDE SEQUENCE [LARGE SCALE GENOMIC DNA]</scope>
    <source>
        <strain evidence="8 9">CCFEE 6328</strain>
    </source>
</reference>
<dbReference type="PANTHER" id="PTHR13710">
    <property type="entry name" value="DNA HELICASE RECQ FAMILY MEMBER"/>
    <property type="match status" value="1"/>
</dbReference>
<gene>
    <name evidence="8" type="ORF">LTR69_011423</name>
</gene>
<feature type="domain" description="Helicase ATP-binding" evidence="6">
    <location>
        <begin position="615"/>
        <end position="738"/>
    </location>
</feature>
<evidence type="ECO:0000256" key="1">
    <source>
        <dbReference type="ARBA" id="ARBA00005446"/>
    </source>
</evidence>
<evidence type="ECO:0000256" key="5">
    <source>
        <dbReference type="ARBA" id="ARBA00034808"/>
    </source>
</evidence>
<feature type="domain" description="Helicase C-terminal" evidence="7">
    <location>
        <begin position="769"/>
        <end position="876"/>
    </location>
</feature>
<proteinExistence type="inferred from homology"/>
<dbReference type="PROSITE" id="PS51192">
    <property type="entry name" value="HELICASE_ATP_BIND_1"/>
    <property type="match status" value="1"/>
</dbReference>
<evidence type="ECO:0000259" key="6">
    <source>
        <dbReference type="PROSITE" id="PS51192"/>
    </source>
</evidence>